<feature type="compositionally biased region" description="Basic and acidic residues" evidence="1">
    <location>
        <begin position="497"/>
        <end position="506"/>
    </location>
</feature>
<dbReference type="OMA" id="CMAHENF"/>
<feature type="region of interest" description="Disordered" evidence="1">
    <location>
        <begin position="308"/>
        <end position="351"/>
    </location>
</feature>
<feature type="compositionally biased region" description="Polar residues" evidence="1">
    <location>
        <begin position="627"/>
        <end position="653"/>
    </location>
</feature>
<accession>A0A3P6TE10</accession>
<feature type="region of interest" description="Disordered" evidence="1">
    <location>
        <begin position="148"/>
        <end position="172"/>
    </location>
</feature>
<name>A0A3P6TE10_LITSI</name>
<feature type="region of interest" description="Disordered" evidence="1">
    <location>
        <begin position="530"/>
        <end position="609"/>
    </location>
</feature>
<feature type="compositionally biased region" description="Low complexity" evidence="1">
    <location>
        <begin position="148"/>
        <end position="165"/>
    </location>
</feature>
<feature type="region of interest" description="Disordered" evidence="1">
    <location>
        <begin position="430"/>
        <end position="475"/>
    </location>
</feature>
<feature type="region of interest" description="Disordered" evidence="1">
    <location>
        <begin position="809"/>
        <end position="830"/>
    </location>
</feature>
<dbReference type="PROSITE" id="PS50896">
    <property type="entry name" value="LISH"/>
    <property type="match status" value="1"/>
</dbReference>
<feature type="compositionally biased region" description="Basic and acidic residues" evidence="1">
    <location>
        <begin position="809"/>
        <end position="825"/>
    </location>
</feature>
<feature type="region of interest" description="Disordered" evidence="1">
    <location>
        <begin position="494"/>
        <end position="515"/>
    </location>
</feature>
<reference evidence="2 3" key="1">
    <citation type="submission" date="2018-08" db="EMBL/GenBank/DDBJ databases">
        <authorList>
            <person name="Laetsch R D."/>
            <person name="Stevens L."/>
            <person name="Kumar S."/>
            <person name="Blaxter L. M."/>
        </authorList>
    </citation>
    <scope>NUCLEOTIDE SEQUENCE [LARGE SCALE GENOMIC DNA]</scope>
</reference>
<dbReference type="EMBL" id="UYRX01000398">
    <property type="protein sequence ID" value="VDK81579.1"/>
    <property type="molecule type" value="Genomic_DNA"/>
</dbReference>
<feature type="compositionally biased region" description="Basic and acidic residues" evidence="1">
    <location>
        <begin position="430"/>
        <end position="442"/>
    </location>
</feature>
<feature type="region of interest" description="Disordered" evidence="1">
    <location>
        <begin position="622"/>
        <end position="790"/>
    </location>
</feature>
<proteinExistence type="predicted"/>
<evidence type="ECO:0000313" key="2">
    <source>
        <dbReference type="EMBL" id="VDK81579.1"/>
    </source>
</evidence>
<evidence type="ECO:0000256" key="1">
    <source>
        <dbReference type="SAM" id="MobiDB-lite"/>
    </source>
</evidence>
<feature type="compositionally biased region" description="Basic and acidic residues" evidence="1">
    <location>
        <begin position="654"/>
        <end position="776"/>
    </location>
</feature>
<dbReference type="AlphaFoldDB" id="A0A3P6TE10"/>
<dbReference type="STRING" id="42156.A0A3P6TE10"/>
<gene>
    <name evidence="2" type="ORF">NLS_LOCUS5356</name>
</gene>
<keyword evidence="3" id="KW-1185">Reference proteome</keyword>
<protein>
    <submittedName>
        <fullName evidence="2">Uncharacterized protein</fullName>
    </submittedName>
</protein>
<sequence>MESNSENNMRKIIDTLVAGYLGRQKYWESLKCLMNESSILRAAQCEGMSIVLGDTVHGKHLEEIIILFSEYGNFGLNPGLLDFGVRLRSLANEFTSLTNACSHFSDTQKLFYGKHSTPSRYCSQQCLSVTTGELNVCETIQNMLPATNANSTTSVSSQHSSGSASTRRKCTQPVSINTRRREFMKEVVEPVVHTAQQIIDSGNGNVTDPNSSLSAISTITIDENAVGMLDRCMAHENFTELIESIERDFPDGFFDSFPNSDNTASLHEAVFDALPSQSNEAQQEQAGEDDTQNLYSISHSVVIEGSKPLCSSTPTKVKTQEKSSSALETSTSKVPSTSKNDSRRLQPKAMQKKPVVAESAIFKDRVEVECPYLPTEEIEKEVDDSEQDLFFVARNFGKPYDDPFDKTKVEQLEISAGWRKLAELCDESNKKAAESEEWKEVQKNISLEMSQSTNKKTKDKGSKYPSSSSADLEMKKKVRNELCTLPVNNSIDVAGRQIEKRVDDKGLVQNTKSSSKSLFEREIESLFEYSQDQNCGKTQKADEWKSSDSAPAAPVRENKKGSEEGSDEISGDEGLTVEYRQPQASAKFVADKKRRKGQKQKTVGVGGDLACGMKISAARKKQLEGIYSNSPSRDSDQQMDSSFAGSSPSCKTSDQGKKQEKFKKLEESREEARVNAEKKRKEKEFLMKKEREEIERQKREVEERELKRAAERERKRKEEEEREAREKEQREKRRKEREDREKLKKLKEKEDKLGSGSDLRKQGERCKDGKSKKEMRSILLPDSKSGEANESTILDRLFGDGDDLKAVAKKSDKEEAKRKSEENRARPSFTQKAVGKIRIIKEECRAKRGKLERVMDIKAVKNTKSYGRDDTCAKTTFLGTIRKDDTDKKVVSGVNKGRENLLVGGGHSARVGMVLEKATRIRTKYEHEEKLKQEYRKVEGIRRATASSSVIFFTRGYNIFKENSTRKRVLDLPIPKAPDVLSQLLKPDMSMHIDSLRRSVSAKNIANCSEAYVMAVPPSNIPMPSKSTTSICSSFSGCSESKSLHNESSGVGSPSIQVKKPRLDMAAIDAVLQSLHGLDKASSSSQSFPTVSITGSEPSLT</sequence>
<evidence type="ECO:0000313" key="3">
    <source>
        <dbReference type="Proteomes" id="UP000277928"/>
    </source>
</evidence>
<feature type="region of interest" description="Disordered" evidence="1">
    <location>
        <begin position="1080"/>
        <end position="1101"/>
    </location>
</feature>
<dbReference type="OrthoDB" id="5877880at2759"/>
<feature type="compositionally biased region" description="Polar residues" evidence="1">
    <location>
        <begin position="309"/>
        <end position="339"/>
    </location>
</feature>
<organism evidence="2 3">
    <name type="scientific">Litomosoides sigmodontis</name>
    <name type="common">Filarial nematode worm</name>
    <dbReference type="NCBI Taxonomy" id="42156"/>
    <lineage>
        <taxon>Eukaryota</taxon>
        <taxon>Metazoa</taxon>
        <taxon>Ecdysozoa</taxon>
        <taxon>Nematoda</taxon>
        <taxon>Chromadorea</taxon>
        <taxon>Rhabditida</taxon>
        <taxon>Spirurina</taxon>
        <taxon>Spiruromorpha</taxon>
        <taxon>Filarioidea</taxon>
        <taxon>Onchocercidae</taxon>
        <taxon>Litomosoides</taxon>
    </lineage>
</organism>
<dbReference type="InterPro" id="IPR006594">
    <property type="entry name" value="LisH"/>
</dbReference>
<dbReference type="Proteomes" id="UP000277928">
    <property type="component" value="Unassembled WGS sequence"/>
</dbReference>
<feature type="compositionally biased region" description="Polar residues" evidence="1">
    <location>
        <begin position="1081"/>
        <end position="1101"/>
    </location>
</feature>
<feature type="compositionally biased region" description="Polar residues" evidence="1">
    <location>
        <begin position="443"/>
        <end position="454"/>
    </location>
</feature>